<evidence type="ECO:0000313" key="2">
    <source>
        <dbReference type="EMBL" id="QVI19744.1"/>
    </source>
</evidence>
<gene>
    <name evidence="2" type="ORF">KHQ06_25795</name>
</gene>
<protein>
    <submittedName>
        <fullName evidence="2">DUF1801 domain-containing protein</fullName>
    </submittedName>
</protein>
<evidence type="ECO:0000259" key="1">
    <source>
        <dbReference type="Pfam" id="PF08818"/>
    </source>
</evidence>
<name>A0ABX8CID7_9NOCA</name>
<evidence type="ECO:0000313" key="3">
    <source>
        <dbReference type="Proteomes" id="UP000683310"/>
    </source>
</evidence>
<dbReference type="Pfam" id="PF08818">
    <property type="entry name" value="DUF1801"/>
    <property type="match status" value="1"/>
</dbReference>
<organism evidence="2 3">
    <name type="scientific">Nocardia tengchongensis</name>
    <dbReference type="NCBI Taxonomy" id="2055889"/>
    <lineage>
        <taxon>Bacteria</taxon>
        <taxon>Bacillati</taxon>
        <taxon>Actinomycetota</taxon>
        <taxon>Actinomycetes</taxon>
        <taxon>Mycobacteriales</taxon>
        <taxon>Nocardiaceae</taxon>
        <taxon>Nocardia</taxon>
    </lineage>
</organism>
<feature type="domain" description="YdhG-like" evidence="1">
    <location>
        <begin position="19"/>
        <end position="106"/>
    </location>
</feature>
<reference evidence="2 3" key="1">
    <citation type="submission" date="2021-04" db="EMBL/GenBank/DDBJ databases">
        <title>Nocardia tengchongensis.</title>
        <authorList>
            <person name="Zhuang k."/>
            <person name="Ran Y."/>
            <person name="Li W."/>
        </authorList>
    </citation>
    <scope>NUCLEOTIDE SEQUENCE [LARGE SCALE GENOMIC DNA]</scope>
    <source>
        <strain evidence="2 3">CFH S0057</strain>
    </source>
</reference>
<dbReference type="SUPFAM" id="SSF159888">
    <property type="entry name" value="YdhG-like"/>
    <property type="match status" value="1"/>
</dbReference>
<dbReference type="Proteomes" id="UP000683310">
    <property type="component" value="Chromosome"/>
</dbReference>
<sequence>MAEPQTVDEYLAAQPAPAREALERVRATIRAALPGASETISYQIPAVAVNGTTVMYFAGWKNFVSVYPVPSGDDGFQQAIAPYLAGKGTLKFPLRQPIPYDLIGDVAVRLAAQRAPR</sequence>
<accession>A0ABX8CID7</accession>
<dbReference type="EMBL" id="CP074371">
    <property type="protein sequence ID" value="QVI19744.1"/>
    <property type="molecule type" value="Genomic_DNA"/>
</dbReference>
<keyword evidence="3" id="KW-1185">Reference proteome</keyword>
<dbReference type="RefSeq" id="WP_213555776.1">
    <property type="nucleotide sequence ID" value="NZ_JBHZDI010000219.1"/>
</dbReference>
<proteinExistence type="predicted"/>
<dbReference type="Gene3D" id="3.90.1150.200">
    <property type="match status" value="1"/>
</dbReference>
<dbReference type="InterPro" id="IPR014922">
    <property type="entry name" value="YdhG-like"/>
</dbReference>